<sequence>MASLQTSWLSSVSTIKNKNDSSAKQKPKLSSLKLSFFLNATSNNDEASEQPISENSPEPEASLDPVKLAFEKAKAYRKLKESNSDSKYEQNPDKDVARAAVEKAKEYKKNKDTVSFQNGTNSGRGNVPNEVGGKKEGLKISSIDFMGLNFADKKEGKGLPAGLVPVTDPFAEGDTPEVEIIVGDTSKFGESTVLKPDPKQEENLEFYKPKFGGGRTIRPGDVLETAEARAAKEERTRQLLAAYKKSVGLNVDPKLKSECEKALKDGDSLMDSGKLKEALPFYEKVMNKMVFKSELHGLAALQWSICQDSLRRPKEARIMYEKLQSHPNALVNKRARQFMFSFQAMEMMKVRSSSDKNTDYPDTSGSGFCLKMVQRKVSNKFGIQADHVKSETRLANRKPSSYDGKSRGPDMKKKMKRSRSVKLSDIESLRSSSSSTLKQSISQPGKPPPLNVKTTAAIAASQKQIPARTTYGSPNYMKGTSSSEARKESSQVSAKRSSANSKSKLGSGPSNKPARTLTKSSSLKLVRTLTKTPSFKHVRAGSKKCSRVVLCADVNAQRATCSSTLKDSKFPDYLVLNLGGTEVEGTSVTKVCPYTYCSLNGHHHKPLPPLKCFLSARRRMLKTQKSFKLEALSPREVKPAGEKMEGVDAGQVVFYNKPAYSEGDLNSSPPSPPMQEGGIDFFIKIYAKGKIENNESIHADFHEAEVEQSNKEQISEDLSAGSPRSEIDFKENLEQYSEIASMGANNMEGIPEKEKVEDLDKDYSAIAAQTEGVLHVASDFKNKSNDSSEESGSISEASNMEWEEGQFPTLEIDTEAVDSMKNENESNFDHGYSSDIENQDLRGEPITKSDNTVVYGREKIQADEIFEEESACSETRQGDSDCEVDGTTQNLEIIGDRESTTEDAETHLISVTIASAWTEDPIVEPKTSIEERSRKPEAMNDIPGIGPQVGDVENYYIPEDQQKDKSLQNDDLAVWLQKQMSDSSLNSDETDQVITDEDYSENHENVDSKTDQNVAIGEYALEQEKPNCEAGDHMEGKEQVIVTKRSIGVQVPNDLFEAYQDGVNIDDNQNHNIIDPGLLENSAEDSNSCPFLVDEIIPAENQEQQTECKNEGSNVAENQNILDSEEESDSSMNKISLAESAVGEVEKMEVDDSSQSETTETLHLTGAETITKLKSTSLPLKSKSNHKLSIIDGNQKWTIRSKRPATNEEEMRNFNPREPNFLPVVPDPDAEKVDLKHQMTDERKNSEEWMVDYALRQAVTKLAPARKRKVALLVEAFETVIPVPKFDIHLRDSSATFAPGRPIQACS</sequence>
<name>A0ACB8LLL7_CITSI</name>
<dbReference type="EMBL" id="CM039173">
    <property type="protein sequence ID" value="KAH9774249.1"/>
    <property type="molecule type" value="Genomic_DNA"/>
</dbReference>
<dbReference type="Proteomes" id="UP000829398">
    <property type="component" value="Chromosome 4"/>
</dbReference>
<accession>A0ACB8LLL7</accession>
<proteinExistence type="predicted"/>
<organism evidence="1 2">
    <name type="scientific">Citrus sinensis</name>
    <name type="common">Sweet orange</name>
    <name type="synonym">Citrus aurantium var. sinensis</name>
    <dbReference type="NCBI Taxonomy" id="2711"/>
    <lineage>
        <taxon>Eukaryota</taxon>
        <taxon>Viridiplantae</taxon>
        <taxon>Streptophyta</taxon>
        <taxon>Embryophyta</taxon>
        <taxon>Tracheophyta</taxon>
        <taxon>Spermatophyta</taxon>
        <taxon>Magnoliopsida</taxon>
        <taxon>eudicotyledons</taxon>
        <taxon>Gunneridae</taxon>
        <taxon>Pentapetalae</taxon>
        <taxon>rosids</taxon>
        <taxon>malvids</taxon>
        <taxon>Sapindales</taxon>
        <taxon>Rutaceae</taxon>
        <taxon>Aurantioideae</taxon>
        <taxon>Citrus</taxon>
    </lineage>
</organism>
<protein>
    <submittedName>
        <fullName evidence="1">Cytochrome C oxidase subunit</fullName>
    </submittedName>
</protein>
<gene>
    <name evidence="1" type="ORF">KPL71_013585</name>
</gene>
<comment type="caution">
    <text evidence="1">The sequence shown here is derived from an EMBL/GenBank/DDBJ whole genome shotgun (WGS) entry which is preliminary data.</text>
</comment>
<reference evidence="2" key="1">
    <citation type="journal article" date="2023" name="Hortic. Res.">
        <title>A chromosome-level phased genome enabling allele-level studies in sweet orange: a case study on citrus Huanglongbing tolerance.</title>
        <authorList>
            <person name="Wu B."/>
            <person name="Yu Q."/>
            <person name="Deng Z."/>
            <person name="Duan Y."/>
            <person name="Luo F."/>
            <person name="Gmitter F. Jr."/>
        </authorList>
    </citation>
    <scope>NUCLEOTIDE SEQUENCE [LARGE SCALE GENOMIC DNA]</scope>
    <source>
        <strain evidence="2">cv. Valencia</strain>
    </source>
</reference>
<keyword evidence="2" id="KW-1185">Reference proteome</keyword>
<evidence type="ECO:0000313" key="2">
    <source>
        <dbReference type="Proteomes" id="UP000829398"/>
    </source>
</evidence>
<evidence type="ECO:0000313" key="1">
    <source>
        <dbReference type="EMBL" id="KAH9774249.1"/>
    </source>
</evidence>